<dbReference type="EMBL" id="DACXIC010000008">
    <property type="protein sequence ID" value="HAU4356520.1"/>
    <property type="molecule type" value="Genomic_DNA"/>
</dbReference>
<dbReference type="GO" id="GO:0016987">
    <property type="term" value="F:sigma factor activity"/>
    <property type="evidence" value="ECO:0007669"/>
    <property type="project" value="UniProtKB-KW"/>
</dbReference>
<evidence type="ECO:0000313" key="10">
    <source>
        <dbReference type="EMBL" id="HAU4356520.1"/>
    </source>
</evidence>
<evidence type="ECO:0000313" key="13">
    <source>
        <dbReference type="Proteomes" id="UP000868497"/>
    </source>
</evidence>
<dbReference type="Pfam" id="PF08281">
    <property type="entry name" value="Sigma70_r4_2"/>
    <property type="match status" value="1"/>
</dbReference>
<feature type="domain" description="RNA polymerase sigma-70 region 2" evidence="7">
    <location>
        <begin position="16"/>
        <end position="81"/>
    </location>
</feature>
<dbReference type="GO" id="GO:0006352">
    <property type="term" value="P:DNA-templated transcription initiation"/>
    <property type="evidence" value="ECO:0007669"/>
    <property type="project" value="InterPro"/>
</dbReference>
<dbReference type="CDD" id="cd06171">
    <property type="entry name" value="Sigma70_r4"/>
    <property type="match status" value="1"/>
</dbReference>
<dbReference type="SUPFAM" id="SSF88946">
    <property type="entry name" value="Sigma2 domain of RNA polymerase sigma factors"/>
    <property type="match status" value="1"/>
</dbReference>
<keyword evidence="12" id="KW-1185">Reference proteome</keyword>
<keyword evidence="2 6" id="KW-0805">Transcription regulation</keyword>
<dbReference type="RefSeq" id="WP_004101219.1">
    <property type="nucleotide sequence ID" value="NZ_ABFNOZ020000049.1"/>
</dbReference>
<dbReference type="PANTHER" id="PTHR43133:SF63">
    <property type="entry name" value="RNA POLYMERASE SIGMA FACTOR FECI-RELATED"/>
    <property type="match status" value="1"/>
</dbReference>
<dbReference type="GeneID" id="93285402"/>
<keyword evidence="4 6" id="KW-0238">DNA-binding</keyword>
<dbReference type="Gene3D" id="1.10.1740.10">
    <property type="match status" value="1"/>
</dbReference>
<dbReference type="InterPro" id="IPR013324">
    <property type="entry name" value="RNA_pol_sigma_r3/r4-like"/>
</dbReference>
<evidence type="ECO:0000256" key="3">
    <source>
        <dbReference type="ARBA" id="ARBA00023082"/>
    </source>
</evidence>
<dbReference type="InterPro" id="IPR013325">
    <property type="entry name" value="RNA_pol_sigma_r2"/>
</dbReference>
<dbReference type="OrthoDB" id="9797134at2"/>
<proteinExistence type="inferred from homology"/>
<keyword evidence="5 6" id="KW-0804">Transcription</keyword>
<dbReference type="InterPro" id="IPR039425">
    <property type="entry name" value="RNA_pol_sigma-70-like"/>
</dbReference>
<organism evidence="10 13">
    <name type="scientific">Klebsiella oxytoca</name>
    <dbReference type="NCBI Taxonomy" id="571"/>
    <lineage>
        <taxon>Bacteria</taxon>
        <taxon>Pseudomonadati</taxon>
        <taxon>Pseudomonadota</taxon>
        <taxon>Gammaproteobacteria</taxon>
        <taxon>Enterobacterales</taxon>
        <taxon>Enterobacteriaceae</taxon>
        <taxon>Klebsiella/Raoultella group</taxon>
        <taxon>Klebsiella</taxon>
    </lineage>
</organism>
<accession>A0A163XCB1</accession>
<dbReference type="GO" id="GO:0003677">
    <property type="term" value="F:DNA binding"/>
    <property type="evidence" value="ECO:0007669"/>
    <property type="project" value="UniProtKB-KW"/>
</dbReference>
<dbReference type="Gene3D" id="1.10.10.10">
    <property type="entry name" value="Winged helix-like DNA-binding domain superfamily/Winged helix DNA-binding domain"/>
    <property type="match status" value="1"/>
</dbReference>
<evidence type="ECO:0000256" key="2">
    <source>
        <dbReference type="ARBA" id="ARBA00023015"/>
    </source>
</evidence>
<dbReference type="Pfam" id="PF04542">
    <property type="entry name" value="Sigma70_r2"/>
    <property type="match status" value="1"/>
</dbReference>
<dbReference type="PROSITE" id="PS01063">
    <property type="entry name" value="SIGMA70_ECF"/>
    <property type="match status" value="1"/>
</dbReference>
<reference evidence="11 12" key="3">
    <citation type="submission" date="2021-03" db="EMBL/GenBank/DDBJ databases">
        <authorList>
            <person name="Stanton E."/>
        </authorList>
    </citation>
    <scope>NUCLEOTIDE SEQUENCE [LARGE SCALE GENOMIC DNA]</scope>
    <source>
        <strain evidence="11 12">2020EL-00037</strain>
    </source>
</reference>
<evidence type="ECO:0000256" key="1">
    <source>
        <dbReference type="ARBA" id="ARBA00010641"/>
    </source>
</evidence>
<evidence type="ECO:0000256" key="4">
    <source>
        <dbReference type="ARBA" id="ARBA00023125"/>
    </source>
</evidence>
<evidence type="ECO:0000259" key="7">
    <source>
        <dbReference type="Pfam" id="PF04542"/>
    </source>
</evidence>
<dbReference type="NCBIfam" id="TIGR02937">
    <property type="entry name" value="sigma70-ECF"/>
    <property type="match status" value="1"/>
</dbReference>
<dbReference type="NCBIfam" id="NF041727">
    <property type="entry name" value="ECF_sigma_FecI"/>
    <property type="match status" value="1"/>
</dbReference>
<dbReference type="InterPro" id="IPR007627">
    <property type="entry name" value="RNA_pol_sigma70_r2"/>
</dbReference>
<dbReference type="InterPro" id="IPR000838">
    <property type="entry name" value="RNA_pol_sigma70_ECF_CS"/>
</dbReference>
<comment type="caution">
    <text evidence="10">The sequence shown here is derived from an EMBL/GenBank/DDBJ whole genome shotgun (WGS) entry which is preliminary data.</text>
</comment>
<evidence type="ECO:0000256" key="6">
    <source>
        <dbReference type="RuleBase" id="RU000716"/>
    </source>
</evidence>
<dbReference type="PANTHER" id="PTHR43133">
    <property type="entry name" value="RNA POLYMERASE ECF-TYPE SIGMA FACTO"/>
    <property type="match status" value="1"/>
</dbReference>
<protein>
    <recommendedName>
        <fullName evidence="6">RNA polymerase sigma factor</fullName>
    </recommendedName>
</protein>
<sequence length="173" mass="19438">MPSSSAIASPLTLASLYSDHHGWLKKWLTCKLQSAYDADDVAQDTFVRIMANESLLTIRDPKSFLCTIAKRVMIDLFRRNALERAWLDMLSQLPPELSPSPELRQSQLELLQQIDAMLDGLNAKVREAFLLSQLEGLTYAEIASRLAVSVSSVKKYIAKATEHCLLFRLENGL</sequence>
<gene>
    <name evidence="10" type="ORF">F6W21_09275</name>
    <name evidence="11" type="ORF">J7S78_15090</name>
    <name evidence="9" type="ORF">RYF40_002676</name>
</gene>
<dbReference type="InterPro" id="IPR036388">
    <property type="entry name" value="WH-like_DNA-bd_sf"/>
</dbReference>
<evidence type="ECO:0000313" key="12">
    <source>
        <dbReference type="Proteomes" id="UP000673434"/>
    </source>
</evidence>
<dbReference type="EMBL" id="JAGKON010000015">
    <property type="protein sequence ID" value="MBQ0601120.1"/>
    <property type="molecule type" value="Genomic_DNA"/>
</dbReference>
<dbReference type="EMBL" id="ABNOCX020000004">
    <property type="protein sequence ID" value="EML7082222.1"/>
    <property type="molecule type" value="Genomic_DNA"/>
</dbReference>
<reference evidence="10" key="2">
    <citation type="submission" date="2019-09" db="EMBL/GenBank/DDBJ databases">
        <authorList>
            <consortium name="NCBI Pathogen Detection Project"/>
        </authorList>
    </citation>
    <scope>NUCLEOTIDE SEQUENCE</scope>
    <source>
        <strain evidence="10">AUSMDU00005748</strain>
    </source>
</reference>
<evidence type="ECO:0000313" key="11">
    <source>
        <dbReference type="EMBL" id="MBQ0601120.1"/>
    </source>
</evidence>
<dbReference type="SUPFAM" id="SSF88659">
    <property type="entry name" value="Sigma3 and sigma4 domains of RNA polymerase sigma factors"/>
    <property type="match status" value="1"/>
</dbReference>
<comment type="similarity">
    <text evidence="1 6">Belongs to the sigma-70 factor family. ECF subfamily.</text>
</comment>
<evidence type="ECO:0000259" key="8">
    <source>
        <dbReference type="Pfam" id="PF08281"/>
    </source>
</evidence>
<feature type="domain" description="RNA polymerase sigma factor 70 region 4 type 2" evidence="8">
    <location>
        <begin position="112"/>
        <end position="164"/>
    </location>
</feature>
<reference evidence="10" key="1">
    <citation type="journal article" date="2018" name="Genome Biol.">
        <title>SKESA: strategic k-mer extension for scrupulous assemblies.</title>
        <authorList>
            <person name="Souvorov A."/>
            <person name="Agarwala R."/>
            <person name="Lipman D.J."/>
        </authorList>
    </citation>
    <scope>NUCLEOTIDE SEQUENCE</scope>
    <source>
        <strain evidence="10">AUSMDU00005748</strain>
    </source>
</reference>
<reference evidence="9" key="4">
    <citation type="submission" date="2024-02" db="EMBL/GenBank/DDBJ databases">
        <authorList>
            <consortium name="Clinical and Environmental Microbiology Branch: Whole genome sequencing antimicrobial resistance pathogens in the healthcare setting"/>
        </authorList>
    </citation>
    <scope>NUCLEOTIDE SEQUENCE</scope>
    <source>
        <strain evidence="9">2023BB-00086</strain>
    </source>
</reference>
<dbReference type="AlphaFoldDB" id="A0A163XCB1"/>
<dbReference type="Proteomes" id="UP000673434">
    <property type="component" value="Unassembled WGS sequence"/>
</dbReference>
<name>A0A163XCB1_KLEOX</name>
<dbReference type="InterPro" id="IPR013249">
    <property type="entry name" value="RNA_pol_sigma70_r4_t2"/>
</dbReference>
<dbReference type="NCBIfam" id="NF007232">
    <property type="entry name" value="PRK09651.1"/>
    <property type="match status" value="1"/>
</dbReference>
<evidence type="ECO:0000313" key="9">
    <source>
        <dbReference type="EMBL" id="EML7082222.1"/>
    </source>
</evidence>
<dbReference type="Proteomes" id="UP000868497">
    <property type="component" value="Unassembled WGS sequence"/>
</dbReference>
<keyword evidence="3 6" id="KW-0731">Sigma factor</keyword>
<evidence type="ECO:0000256" key="5">
    <source>
        <dbReference type="ARBA" id="ARBA00023163"/>
    </source>
</evidence>
<dbReference type="InterPro" id="IPR014284">
    <property type="entry name" value="RNA_pol_sigma-70_dom"/>
</dbReference>